<dbReference type="Proteomes" id="UP000286997">
    <property type="component" value="Unassembled WGS sequence"/>
</dbReference>
<gene>
    <name evidence="2" type="ORF">EOE48_00675</name>
</gene>
<name>A0A437PHA1_9HYPH</name>
<evidence type="ECO:0000313" key="2">
    <source>
        <dbReference type="EMBL" id="RVU21607.1"/>
    </source>
</evidence>
<evidence type="ECO:0000313" key="3">
    <source>
        <dbReference type="Proteomes" id="UP000286997"/>
    </source>
</evidence>
<keyword evidence="1" id="KW-0732">Signal</keyword>
<accession>A0A437PHA1</accession>
<evidence type="ECO:0000256" key="1">
    <source>
        <dbReference type="SAM" id="SignalP"/>
    </source>
</evidence>
<proteinExistence type="predicted"/>
<feature type="chain" id="PRO_5019081450" evidence="1">
    <location>
        <begin position="22"/>
        <end position="172"/>
    </location>
</feature>
<dbReference type="Pfam" id="PF11684">
    <property type="entry name" value="DUF3280"/>
    <property type="match status" value="1"/>
</dbReference>
<protein>
    <submittedName>
        <fullName evidence="2">DUF2380 domain-containing protein</fullName>
    </submittedName>
</protein>
<sequence length="172" mass="18469">MVAPRLLPLLCALLLPGPVLAAGEPVKAALFPVELLEPGVVVARPLRPDETRRLGLATEELRRQIDANGALAPVDLAPQAAQIRKDAPLYKCEGCAERIAREAGAAVAVYGYVQRNTNQVLNVTITITDTASGKVLRGGQAVISGDTDETWRHGVRWVVKNRLLAEPLPDRS</sequence>
<reference evidence="2 3" key="1">
    <citation type="submission" date="2019-01" db="EMBL/GenBank/DDBJ databases">
        <authorList>
            <person name="Chen W.-M."/>
        </authorList>
    </citation>
    <scope>NUCLEOTIDE SEQUENCE [LARGE SCALE GENOMIC DNA]</scope>
    <source>
        <strain evidence="2 3">TER-1</strain>
    </source>
</reference>
<feature type="signal peptide" evidence="1">
    <location>
        <begin position="1"/>
        <end position="21"/>
    </location>
</feature>
<dbReference type="RefSeq" id="WP_127726850.1">
    <property type="nucleotide sequence ID" value="NZ_SACP01000001.1"/>
</dbReference>
<dbReference type="EMBL" id="SACP01000001">
    <property type="protein sequence ID" value="RVU21607.1"/>
    <property type="molecule type" value="Genomic_DNA"/>
</dbReference>
<keyword evidence="3" id="KW-1185">Reference proteome</keyword>
<dbReference type="AlphaFoldDB" id="A0A437PHA1"/>
<organism evidence="2 3">
    <name type="scientific">Methylobacterium oryzihabitans</name>
    <dbReference type="NCBI Taxonomy" id="2499852"/>
    <lineage>
        <taxon>Bacteria</taxon>
        <taxon>Pseudomonadati</taxon>
        <taxon>Pseudomonadota</taxon>
        <taxon>Alphaproteobacteria</taxon>
        <taxon>Hyphomicrobiales</taxon>
        <taxon>Methylobacteriaceae</taxon>
        <taxon>Methylobacterium</taxon>
    </lineage>
</organism>
<comment type="caution">
    <text evidence="2">The sequence shown here is derived from an EMBL/GenBank/DDBJ whole genome shotgun (WGS) entry which is preliminary data.</text>
</comment>
<dbReference type="InterPro" id="IPR021698">
    <property type="entry name" value="DUF3280"/>
</dbReference>
<dbReference type="OrthoDB" id="8089716at2"/>